<accession>A0AAE0W2X1</accession>
<organism evidence="1 2">
    <name type="scientific">Potamilus streckersoni</name>
    <dbReference type="NCBI Taxonomy" id="2493646"/>
    <lineage>
        <taxon>Eukaryota</taxon>
        <taxon>Metazoa</taxon>
        <taxon>Spiralia</taxon>
        <taxon>Lophotrochozoa</taxon>
        <taxon>Mollusca</taxon>
        <taxon>Bivalvia</taxon>
        <taxon>Autobranchia</taxon>
        <taxon>Heteroconchia</taxon>
        <taxon>Palaeoheterodonta</taxon>
        <taxon>Unionida</taxon>
        <taxon>Unionoidea</taxon>
        <taxon>Unionidae</taxon>
        <taxon>Ambleminae</taxon>
        <taxon>Lampsilini</taxon>
        <taxon>Potamilus</taxon>
    </lineage>
</organism>
<keyword evidence="2" id="KW-1185">Reference proteome</keyword>
<comment type="caution">
    <text evidence="1">The sequence shown here is derived from an EMBL/GenBank/DDBJ whole genome shotgun (WGS) entry which is preliminary data.</text>
</comment>
<evidence type="ECO:0000313" key="1">
    <source>
        <dbReference type="EMBL" id="KAK3599491.1"/>
    </source>
</evidence>
<reference evidence="1" key="1">
    <citation type="journal article" date="2021" name="Genome Biol. Evol.">
        <title>A High-Quality Reference Genome for a Parasitic Bivalve with Doubly Uniparental Inheritance (Bivalvia: Unionida).</title>
        <authorList>
            <person name="Smith C.H."/>
        </authorList>
    </citation>
    <scope>NUCLEOTIDE SEQUENCE</scope>
    <source>
        <strain evidence="1">CHS0354</strain>
    </source>
</reference>
<dbReference type="AlphaFoldDB" id="A0AAE0W2X1"/>
<dbReference type="Proteomes" id="UP001195483">
    <property type="component" value="Unassembled WGS sequence"/>
</dbReference>
<reference evidence="1" key="2">
    <citation type="journal article" date="2021" name="Genome Biol. Evol.">
        <title>Developing a high-quality reference genome for a parasitic bivalve with doubly uniparental inheritance (Bivalvia: Unionida).</title>
        <authorList>
            <person name="Smith C.H."/>
        </authorList>
    </citation>
    <scope>NUCLEOTIDE SEQUENCE</scope>
    <source>
        <strain evidence="1">CHS0354</strain>
        <tissue evidence="1">Mantle</tissue>
    </source>
</reference>
<reference evidence="1" key="3">
    <citation type="submission" date="2023-05" db="EMBL/GenBank/DDBJ databases">
        <authorList>
            <person name="Smith C.H."/>
        </authorList>
    </citation>
    <scope>NUCLEOTIDE SEQUENCE</scope>
    <source>
        <strain evidence="1">CHS0354</strain>
        <tissue evidence="1">Mantle</tissue>
    </source>
</reference>
<protein>
    <submittedName>
        <fullName evidence="1">Uncharacterized protein</fullName>
    </submittedName>
</protein>
<dbReference type="EMBL" id="JAEAOA010000455">
    <property type="protein sequence ID" value="KAK3599491.1"/>
    <property type="molecule type" value="Genomic_DNA"/>
</dbReference>
<proteinExistence type="predicted"/>
<evidence type="ECO:0000313" key="2">
    <source>
        <dbReference type="Proteomes" id="UP001195483"/>
    </source>
</evidence>
<sequence>MGNEIVDKFFRPGGDQEATSVTVFRVIIQKRTKRVQVVEPQTVHSVTIISCSGCIGIVVKRNPIRNNQMLHCKSSFSDYVGGLISLTSGDLTVKGLCELKCRSTNYRQSNISLKKWKFVGLKLHTMWDFSMLQAVETSSQLHRESCQKAVDYTKQSSAVEVTLEVVELLGVT</sequence>
<name>A0AAE0W2X1_9BIVA</name>
<gene>
    <name evidence="1" type="ORF">CHS0354_006623</name>
</gene>